<keyword evidence="1" id="KW-1185">Reference proteome</keyword>
<evidence type="ECO:0000313" key="1">
    <source>
        <dbReference type="Proteomes" id="UP001652661"/>
    </source>
</evidence>
<dbReference type="GeneID" id="108084340"/>
<protein>
    <submittedName>
        <fullName evidence="2">LOW QUALITY PROTEIN: uncharacterized protein</fullName>
    </submittedName>
</protein>
<name>A0ABM3C4C7_DROKI</name>
<evidence type="ECO:0000313" key="2">
    <source>
        <dbReference type="RefSeq" id="XP_041630334.1"/>
    </source>
</evidence>
<organism evidence="1 2">
    <name type="scientific">Drosophila kikkawai</name>
    <name type="common">Fruit fly</name>
    <dbReference type="NCBI Taxonomy" id="30033"/>
    <lineage>
        <taxon>Eukaryota</taxon>
        <taxon>Metazoa</taxon>
        <taxon>Ecdysozoa</taxon>
        <taxon>Arthropoda</taxon>
        <taxon>Hexapoda</taxon>
        <taxon>Insecta</taxon>
        <taxon>Pterygota</taxon>
        <taxon>Neoptera</taxon>
        <taxon>Endopterygota</taxon>
        <taxon>Diptera</taxon>
        <taxon>Brachycera</taxon>
        <taxon>Muscomorpha</taxon>
        <taxon>Ephydroidea</taxon>
        <taxon>Drosophilidae</taxon>
        <taxon>Drosophila</taxon>
        <taxon>Sophophora</taxon>
    </lineage>
</organism>
<dbReference type="Proteomes" id="UP001652661">
    <property type="component" value="Chromosome 3R"/>
</dbReference>
<dbReference type="RefSeq" id="XP_041630334.1">
    <property type="nucleotide sequence ID" value="XM_041774400.2"/>
</dbReference>
<gene>
    <name evidence="2" type="primary">LOC108084340</name>
</gene>
<proteinExistence type="predicted"/>
<accession>A0ABM3C4C7</accession>
<sequence>MFGNWKLAATFRPLGRLRWLMEGSWSGYLRVALSAKRSAIGLH</sequence>
<reference evidence="2" key="1">
    <citation type="submission" date="2025-08" db="UniProtKB">
        <authorList>
            <consortium name="RefSeq"/>
        </authorList>
    </citation>
    <scope>IDENTIFICATION</scope>
    <source>
        <strain evidence="2">14028-0561.14</strain>
        <tissue evidence="2">Whole fly</tissue>
    </source>
</reference>